<evidence type="ECO:0000256" key="3">
    <source>
        <dbReference type="ARBA" id="ARBA00023110"/>
    </source>
</evidence>
<organism evidence="6 7">
    <name type="scientific">Pelagomonas calceolata</name>
    <dbReference type="NCBI Taxonomy" id="35677"/>
    <lineage>
        <taxon>Eukaryota</taxon>
        <taxon>Sar</taxon>
        <taxon>Stramenopiles</taxon>
        <taxon>Ochrophyta</taxon>
        <taxon>Pelagophyceae</taxon>
        <taxon>Pelagomonadales</taxon>
        <taxon>Pelagomonadaceae</taxon>
        <taxon>Pelagomonas</taxon>
    </lineage>
</organism>
<keyword evidence="3" id="KW-0697">Rotamase</keyword>
<name>A0A8J2SRT2_9STRA</name>
<dbReference type="PANTHER" id="PTHR11071:SF561">
    <property type="entry name" value="PEPTIDYL-PROLYL CIS-TRANS ISOMERASE D-RELATED"/>
    <property type="match status" value="1"/>
</dbReference>
<dbReference type="InterPro" id="IPR029000">
    <property type="entry name" value="Cyclophilin-like_dom_sf"/>
</dbReference>
<dbReference type="Pfam" id="PF00160">
    <property type="entry name" value="Pro_isomerase"/>
    <property type="match status" value="1"/>
</dbReference>
<accession>A0A8J2SRT2</accession>
<dbReference type="GO" id="GO:0006457">
    <property type="term" value="P:protein folding"/>
    <property type="evidence" value="ECO:0007669"/>
    <property type="project" value="InterPro"/>
</dbReference>
<dbReference type="Gene3D" id="2.40.100.10">
    <property type="entry name" value="Cyclophilin-like"/>
    <property type="match status" value="1"/>
</dbReference>
<evidence type="ECO:0000256" key="2">
    <source>
        <dbReference type="ARBA" id="ARBA00013194"/>
    </source>
</evidence>
<dbReference type="PANTHER" id="PTHR11071">
    <property type="entry name" value="PEPTIDYL-PROLYL CIS-TRANS ISOMERASE"/>
    <property type="match status" value="1"/>
</dbReference>
<dbReference type="Proteomes" id="UP000789595">
    <property type="component" value="Unassembled WGS sequence"/>
</dbReference>
<dbReference type="InterPro" id="IPR002130">
    <property type="entry name" value="Cyclophilin-type_PPIase_dom"/>
</dbReference>
<keyword evidence="4" id="KW-0413">Isomerase</keyword>
<protein>
    <recommendedName>
        <fullName evidence="2">peptidylprolyl isomerase</fullName>
        <ecNumber evidence="2">5.2.1.8</ecNumber>
    </recommendedName>
</protein>
<proteinExistence type="predicted"/>
<evidence type="ECO:0000256" key="4">
    <source>
        <dbReference type="ARBA" id="ARBA00023235"/>
    </source>
</evidence>
<dbReference type="GO" id="GO:0016018">
    <property type="term" value="F:cyclosporin A binding"/>
    <property type="evidence" value="ECO:0007669"/>
    <property type="project" value="TreeGrafter"/>
</dbReference>
<evidence type="ECO:0000259" key="5">
    <source>
        <dbReference type="PROSITE" id="PS50072"/>
    </source>
</evidence>
<dbReference type="GO" id="GO:0005737">
    <property type="term" value="C:cytoplasm"/>
    <property type="evidence" value="ECO:0007669"/>
    <property type="project" value="TreeGrafter"/>
</dbReference>
<dbReference type="EC" id="5.2.1.8" evidence="2"/>
<dbReference type="InterPro" id="IPR020892">
    <property type="entry name" value="Cyclophilin-type_PPIase_CS"/>
</dbReference>
<evidence type="ECO:0000313" key="7">
    <source>
        <dbReference type="Proteomes" id="UP000789595"/>
    </source>
</evidence>
<dbReference type="OrthoDB" id="407558at2759"/>
<dbReference type="AlphaFoldDB" id="A0A8J2SRT2"/>
<dbReference type="EMBL" id="CAKKNE010000004">
    <property type="protein sequence ID" value="CAH0373007.1"/>
    <property type="molecule type" value="Genomic_DNA"/>
</dbReference>
<dbReference type="GO" id="GO:0003755">
    <property type="term" value="F:peptidyl-prolyl cis-trans isomerase activity"/>
    <property type="evidence" value="ECO:0007669"/>
    <property type="project" value="UniProtKB-KW"/>
</dbReference>
<dbReference type="PRINTS" id="PR00153">
    <property type="entry name" value="CSAPPISMRASE"/>
</dbReference>
<feature type="domain" description="PPIase cyclophilin-type" evidence="5">
    <location>
        <begin position="82"/>
        <end position="237"/>
    </location>
</feature>
<comment type="caution">
    <text evidence="6">The sequence shown here is derived from an EMBL/GenBank/DDBJ whole genome shotgun (WGS) entry which is preliminary data.</text>
</comment>
<reference evidence="6" key="1">
    <citation type="submission" date="2021-11" db="EMBL/GenBank/DDBJ databases">
        <authorList>
            <consortium name="Genoscope - CEA"/>
            <person name="William W."/>
        </authorList>
    </citation>
    <scope>NUCLEOTIDE SEQUENCE</scope>
</reference>
<gene>
    <name evidence="6" type="ORF">PECAL_4P01720</name>
</gene>
<evidence type="ECO:0000313" key="6">
    <source>
        <dbReference type="EMBL" id="CAH0373007.1"/>
    </source>
</evidence>
<dbReference type="PROSITE" id="PS50072">
    <property type="entry name" value="CSA_PPIASE_2"/>
    <property type="match status" value="1"/>
</dbReference>
<evidence type="ECO:0000256" key="1">
    <source>
        <dbReference type="ARBA" id="ARBA00000971"/>
    </source>
</evidence>
<sequence>MAAQLAKDRPRAYLDFDVDDACAKFKRASHFVESCDLKYALSSKKIDELGGGEVLRLPELYANDYEWSSKGPMRARPQPNCRVVFELYGNIAPLAVENFLALCRGDRGVDKGSGVKLHYANCPVHRVVKGFVMQGGDIVKGNGSGGASCFGKKFKDETKGLRLQHDAPGVLSMGNSGKNSNSSQFFVTLAPVPQLDGKHVVFGRVIAGMDVVRAVEAVAGEGDEKPRAPVVVCACGVFEDDTPPRGHWAPASVDTHAGAPPSFVPAPTLVLVVGPTAAADRARAALTAAHLRADVVAAPDPDASAAHRVDRRAVVLVTPGASPDAAARAEALAGERGWSVVTAKPARCAEAVASML</sequence>
<dbReference type="PROSITE" id="PS00170">
    <property type="entry name" value="CSA_PPIASE_1"/>
    <property type="match status" value="1"/>
</dbReference>
<keyword evidence="7" id="KW-1185">Reference proteome</keyword>
<comment type="catalytic activity">
    <reaction evidence="1">
        <text>[protein]-peptidylproline (omega=180) = [protein]-peptidylproline (omega=0)</text>
        <dbReference type="Rhea" id="RHEA:16237"/>
        <dbReference type="Rhea" id="RHEA-COMP:10747"/>
        <dbReference type="Rhea" id="RHEA-COMP:10748"/>
        <dbReference type="ChEBI" id="CHEBI:83833"/>
        <dbReference type="ChEBI" id="CHEBI:83834"/>
        <dbReference type="EC" id="5.2.1.8"/>
    </reaction>
</comment>
<dbReference type="FunFam" id="2.40.100.10:FF:000025">
    <property type="entry name" value="Peptidyl-prolyl cis-trans isomerase CYP19-2"/>
    <property type="match status" value="1"/>
</dbReference>
<dbReference type="SUPFAM" id="SSF50891">
    <property type="entry name" value="Cyclophilin-like"/>
    <property type="match status" value="1"/>
</dbReference>